<dbReference type="PANTHER" id="PTHR47780">
    <property type="entry name" value="PROTEIN SET DOMAIN GROUP 41"/>
    <property type="match status" value="1"/>
</dbReference>
<dbReference type="AlphaFoldDB" id="A0AAV2FBP7"/>
<gene>
    <name evidence="1" type="ORF">LTRI10_LOCUS36116</name>
</gene>
<evidence type="ECO:0000313" key="1">
    <source>
        <dbReference type="EMBL" id="CAL1395701.1"/>
    </source>
</evidence>
<organism evidence="1 2">
    <name type="scientific">Linum trigynum</name>
    <dbReference type="NCBI Taxonomy" id="586398"/>
    <lineage>
        <taxon>Eukaryota</taxon>
        <taxon>Viridiplantae</taxon>
        <taxon>Streptophyta</taxon>
        <taxon>Embryophyta</taxon>
        <taxon>Tracheophyta</taxon>
        <taxon>Spermatophyta</taxon>
        <taxon>Magnoliopsida</taxon>
        <taxon>eudicotyledons</taxon>
        <taxon>Gunneridae</taxon>
        <taxon>Pentapetalae</taxon>
        <taxon>rosids</taxon>
        <taxon>fabids</taxon>
        <taxon>Malpighiales</taxon>
        <taxon>Linaceae</taxon>
        <taxon>Linum</taxon>
    </lineage>
</organism>
<protein>
    <submittedName>
        <fullName evidence="1">Uncharacterized protein</fullName>
    </submittedName>
</protein>
<keyword evidence="2" id="KW-1185">Reference proteome</keyword>
<sequence>MFGLLTNHEKLLAEDDEISDRVRSGAAAMAAARGRRNGVGTGAEEEEESAICLVITNGVEVVDEKGRGLGIAVYDLRGFKRIPLSFLILNCHVTHLTVNF</sequence>
<evidence type="ECO:0000313" key="2">
    <source>
        <dbReference type="Proteomes" id="UP001497516"/>
    </source>
</evidence>
<reference evidence="1 2" key="1">
    <citation type="submission" date="2024-04" db="EMBL/GenBank/DDBJ databases">
        <authorList>
            <person name="Fracassetti M."/>
        </authorList>
    </citation>
    <scope>NUCLEOTIDE SEQUENCE [LARGE SCALE GENOMIC DNA]</scope>
</reference>
<accession>A0AAV2FBP7</accession>
<name>A0AAV2FBP7_9ROSI</name>
<dbReference type="PANTHER" id="PTHR47780:SF1">
    <property type="entry name" value="PROTEIN SET DOMAIN GROUP 41"/>
    <property type="match status" value="1"/>
</dbReference>
<proteinExistence type="predicted"/>
<dbReference type="EMBL" id="OZ034819">
    <property type="protein sequence ID" value="CAL1395701.1"/>
    <property type="molecule type" value="Genomic_DNA"/>
</dbReference>
<dbReference type="Proteomes" id="UP001497516">
    <property type="component" value="Chromosome 6"/>
</dbReference>